<dbReference type="GO" id="GO:0001216">
    <property type="term" value="F:DNA-binding transcription activator activity"/>
    <property type="evidence" value="ECO:0007669"/>
    <property type="project" value="InterPro"/>
</dbReference>
<dbReference type="InterPro" id="IPR000394">
    <property type="entry name" value="RNA_pol_sigma_54"/>
</dbReference>
<evidence type="ECO:0000313" key="2">
    <source>
        <dbReference type="EMBL" id="MPM96900.1"/>
    </source>
</evidence>
<dbReference type="InterPro" id="IPR007634">
    <property type="entry name" value="RNA_pol_sigma_54_DNA-bd"/>
</dbReference>
<gene>
    <name evidence="2" type="primary">rpoN_29</name>
    <name evidence="2" type="ORF">SDC9_144066</name>
</gene>
<proteinExistence type="predicted"/>
<comment type="caution">
    <text evidence="2">The sequence shown here is derived from an EMBL/GenBank/DDBJ whole genome shotgun (WGS) entry which is preliminary data.</text>
</comment>
<sequence length="51" mass="5933">MIERENKMKPYSDRELTEALQKEGIQISRRTVAKYREGMGIAGASGRKRYE</sequence>
<reference evidence="2" key="1">
    <citation type="submission" date="2019-08" db="EMBL/GenBank/DDBJ databases">
        <authorList>
            <person name="Kucharzyk K."/>
            <person name="Murdoch R.W."/>
            <person name="Higgins S."/>
            <person name="Loffler F."/>
        </authorList>
    </citation>
    <scope>NUCLEOTIDE SEQUENCE</scope>
</reference>
<evidence type="ECO:0000259" key="1">
    <source>
        <dbReference type="Pfam" id="PF04552"/>
    </source>
</evidence>
<dbReference type="AlphaFoldDB" id="A0A645E530"/>
<dbReference type="PROSITE" id="PS00718">
    <property type="entry name" value="SIGMA54_2"/>
    <property type="match status" value="1"/>
</dbReference>
<accession>A0A645E530</accession>
<feature type="domain" description="RNA polymerase sigma factor 54 DNA-binding" evidence="1">
    <location>
        <begin position="1"/>
        <end position="49"/>
    </location>
</feature>
<dbReference type="PANTHER" id="PTHR32248:SF4">
    <property type="entry name" value="RNA POLYMERASE SIGMA-54 FACTOR"/>
    <property type="match status" value="1"/>
</dbReference>
<name>A0A645E530_9ZZZZ</name>
<protein>
    <submittedName>
        <fullName evidence="2">RNA polymerase sigma-54 factor</fullName>
    </submittedName>
</protein>
<dbReference type="EMBL" id="VSSQ01043236">
    <property type="protein sequence ID" value="MPM96900.1"/>
    <property type="molecule type" value="Genomic_DNA"/>
</dbReference>
<organism evidence="2">
    <name type="scientific">bioreactor metagenome</name>
    <dbReference type="NCBI Taxonomy" id="1076179"/>
    <lineage>
        <taxon>unclassified sequences</taxon>
        <taxon>metagenomes</taxon>
        <taxon>ecological metagenomes</taxon>
    </lineage>
</organism>
<dbReference type="PANTHER" id="PTHR32248">
    <property type="entry name" value="RNA POLYMERASE SIGMA-54 FACTOR"/>
    <property type="match status" value="1"/>
</dbReference>
<dbReference type="GO" id="GO:0016987">
    <property type="term" value="F:sigma factor activity"/>
    <property type="evidence" value="ECO:0007669"/>
    <property type="project" value="InterPro"/>
</dbReference>
<dbReference type="Gene3D" id="1.10.10.60">
    <property type="entry name" value="Homeodomain-like"/>
    <property type="match status" value="1"/>
</dbReference>
<dbReference type="Pfam" id="PF04552">
    <property type="entry name" value="Sigma54_DBD"/>
    <property type="match status" value="1"/>
</dbReference>